<gene>
    <name evidence="7" type="ORF">LVJ94_26480</name>
</gene>
<dbReference type="SUPFAM" id="SSF46626">
    <property type="entry name" value="Cytochrome c"/>
    <property type="match status" value="1"/>
</dbReference>
<evidence type="ECO:0000313" key="8">
    <source>
        <dbReference type="Proteomes" id="UP001374803"/>
    </source>
</evidence>
<dbReference type="RefSeq" id="WP_394830058.1">
    <property type="nucleotide sequence ID" value="NZ_CP089929.1"/>
</dbReference>
<keyword evidence="2 4" id="KW-0479">Metal-binding</keyword>
<feature type="domain" description="Cytochrome c" evidence="6">
    <location>
        <begin position="292"/>
        <end position="431"/>
    </location>
</feature>
<feature type="signal peptide" evidence="5">
    <location>
        <begin position="1"/>
        <end position="22"/>
    </location>
</feature>
<dbReference type="Gene3D" id="1.10.760.10">
    <property type="entry name" value="Cytochrome c-like domain"/>
    <property type="match status" value="1"/>
</dbReference>
<reference evidence="7" key="1">
    <citation type="submission" date="2021-12" db="EMBL/GenBank/DDBJ databases">
        <title>Discovery of the Pendulisporaceae a myxobacterial family with distinct sporulation behavior and unique specialized metabolism.</title>
        <authorList>
            <person name="Garcia R."/>
            <person name="Popoff A."/>
            <person name="Bader C.D."/>
            <person name="Loehr J."/>
            <person name="Walesch S."/>
            <person name="Walt C."/>
            <person name="Boldt J."/>
            <person name="Bunk B."/>
            <person name="Haeckl F.J.F.P.J."/>
            <person name="Gunesch A.P."/>
            <person name="Birkelbach J."/>
            <person name="Nuebel U."/>
            <person name="Pietschmann T."/>
            <person name="Bach T."/>
            <person name="Mueller R."/>
        </authorList>
    </citation>
    <scope>NUCLEOTIDE SEQUENCE</scope>
    <source>
        <strain evidence="7">MSr11367</strain>
    </source>
</reference>
<organism evidence="7 8">
    <name type="scientific">Pendulispora rubella</name>
    <dbReference type="NCBI Taxonomy" id="2741070"/>
    <lineage>
        <taxon>Bacteria</taxon>
        <taxon>Pseudomonadati</taxon>
        <taxon>Myxococcota</taxon>
        <taxon>Myxococcia</taxon>
        <taxon>Myxococcales</taxon>
        <taxon>Sorangiineae</taxon>
        <taxon>Pendulisporaceae</taxon>
        <taxon>Pendulispora</taxon>
    </lineage>
</organism>
<dbReference type="EMBL" id="CP089983">
    <property type="protein sequence ID" value="WXB00458.1"/>
    <property type="molecule type" value="Genomic_DNA"/>
</dbReference>
<dbReference type="InterPro" id="IPR009056">
    <property type="entry name" value="Cyt_c-like_dom"/>
</dbReference>
<sequence>MRKWMVLSIGTVLFATAGAVYGAPEDDSAASLASNSTTLPNNYPFSNESGRASSFSTQGDIEKTGAFFEKLGNNDRTCETCHTPSDGWGLSTRTIRDAFRRTGGVDPLFEFDGHNCPEDDLSTVDARRAASSLMLSKALLRFAKALPETREYDIIAADGLKCTTSDLNQLFYVYRKTLAATNFQNVSSVLWDGRGGNGQTGLRQVANGAVFQHSERVGGDIREDQKDHIVNLGNSLSSAQSWDVSAKSLSAQGALGGAVNLSTLPTSGPPGFTIYNAWSSLYGEDATTQARRSIARGQAIFNTRTFAGGQTCTTCHNSQNFGNNLNGAFFATGVASKENRARELPLYTVANRSTGAIVKVTDLGRGIESGKWEDIGKFKPPMLRSLASRPPYFHDGSAATLSDVVSFYNRRFSIGLSYQDGQDLANFLKAL</sequence>
<name>A0ABZ2KP74_9BACT</name>
<dbReference type="Proteomes" id="UP001374803">
    <property type="component" value="Chromosome"/>
</dbReference>
<dbReference type="PROSITE" id="PS51007">
    <property type="entry name" value="CYTC"/>
    <property type="match status" value="1"/>
</dbReference>
<evidence type="ECO:0000256" key="4">
    <source>
        <dbReference type="PROSITE-ProRule" id="PRU00433"/>
    </source>
</evidence>
<proteinExistence type="predicted"/>
<keyword evidence="1 4" id="KW-0349">Heme</keyword>
<dbReference type="InterPro" id="IPR051395">
    <property type="entry name" value="Cytochrome_c_Peroxidase/MauG"/>
</dbReference>
<accession>A0ABZ2KP74</accession>
<protein>
    <recommendedName>
        <fullName evidence="6">Cytochrome c domain-containing protein</fullName>
    </recommendedName>
</protein>
<evidence type="ECO:0000256" key="2">
    <source>
        <dbReference type="ARBA" id="ARBA00022723"/>
    </source>
</evidence>
<feature type="chain" id="PRO_5045152572" description="Cytochrome c domain-containing protein" evidence="5">
    <location>
        <begin position="23"/>
        <end position="431"/>
    </location>
</feature>
<dbReference type="InterPro" id="IPR036909">
    <property type="entry name" value="Cyt_c-like_dom_sf"/>
</dbReference>
<evidence type="ECO:0000259" key="6">
    <source>
        <dbReference type="PROSITE" id="PS51007"/>
    </source>
</evidence>
<evidence type="ECO:0000256" key="1">
    <source>
        <dbReference type="ARBA" id="ARBA00022617"/>
    </source>
</evidence>
<keyword evidence="5" id="KW-0732">Signal</keyword>
<evidence type="ECO:0000256" key="5">
    <source>
        <dbReference type="SAM" id="SignalP"/>
    </source>
</evidence>
<keyword evidence="3 4" id="KW-0408">Iron</keyword>
<dbReference type="PANTHER" id="PTHR30600">
    <property type="entry name" value="CYTOCHROME C PEROXIDASE-RELATED"/>
    <property type="match status" value="1"/>
</dbReference>
<keyword evidence="8" id="KW-1185">Reference proteome</keyword>
<evidence type="ECO:0000313" key="7">
    <source>
        <dbReference type="EMBL" id="WXB00458.1"/>
    </source>
</evidence>
<evidence type="ECO:0000256" key="3">
    <source>
        <dbReference type="ARBA" id="ARBA00023004"/>
    </source>
</evidence>